<evidence type="ECO:0000313" key="2">
    <source>
        <dbReference type="Proteomes" id="UP000799118"/>
    </source>
</evidence>
<accession>A0A6A4GHF0</accession>
<keyword evidence="2" id="KW-1185">Reference proteome</keyword>
<organism evidence="1 2">
    <name type="scientific">Gymnopus androsaceus JB14</name>
    <dbReference type="NCBI Taxonomy" id="1447944"/>
    <lineage>
        <taxon>Eukaryota</taxon>
        <taxon>Fungi</taxon>
        <taxon>Dikarya</taxon>
        <taxon>Basidiomycota</taxon>
        <taxon>Agaricomycotina</taxon>
        <taxon>Agaricomycetes</taxon>
        <taxon>Agaricomycetidae</taxon>
        <taxon>Agaricales</taxon>
        <taxon>Marasmiineae</taxon>
        <taxon>Omphalotaceae</taxon>
        <taxon>Gymnopus</taxon>
    </lineage>
</organism>
<evidence type="ECO:0000313" key="1">
    <source>
        <dbReference type="EMBL" id="KAE9384773.1"/>
    </source>
</evidence>
<gene>
    <name evidence="1" type="ORF">BT96DRAFT_780160</name>
</gene>
<dbReference type="Gene3D" id="3.30.420.10">
    <property type="entry name" value="Ribonuclease H-like superfamily/Ribonuclease H"/>
    <property type="match status" value="1"/>
</dbReference>
<feature type="non-terminal residue" evidence="1">
    <location>
        <position position="1"/>
    </location>
</feature>
<proteinExistence type="predicted"/>
<dbReference type="InterPro" id="IPR036397">
    <property type="entry name" value="RNaseH_sf"/>
</dbReference>
<name>A0A6A4GHF0_9AGAR</name>
<sequence>RITSNLKDAALQMWEYGWDLEDICAALVVSPASMYCWCAIFEEIGSVVRPASGLRGHPRIIGLAAFQACHCIYAENSNTYLDKLQWYLAIHHNIAILISALQATLQKAGITHKLLHKIAAKRDYERQMEYAQTVQDLNYFSQRVESEDVFVRGTRYSLCAAMLVKGYIATRVIEKSFDAPKYFSFIIAVPQMNAYPAEQSVLVMDNCRIHHSEVLKDTLN</sequence>
<dbReference type="SUPFAM" id="SSF46689">
    <property type="entry name" value="Homeodomain-like"/>
    <property type="match status" value="1"/>
</dbReference>
<evidence type="ECO:0008006" key="3">
    <source>
        <dbReference type="Google" id="ProtNLM"/>
    </source>
</evidence>
<dbReference type="InterPro" id="IPR009057">
    <property type="entry name" value="Homeodomain-like_sf"/>
</dbReference>
<dbReference type="EMBL" id="ML770084">
    <property type="protein sequence ID" value="KAE9384773.1"/>
    <property type="molecule type" value="Genomic_DNA"/>
</dbReference>
<feature type="non-terminal residue" evidence="1">
    <location>
        <position position="220"/>
    </location>
</feature>
<dbReference type="GO" id="GO:0003676">
    <property type="term" value="F:nucleic acid binding"/>
    <property type="evidence" value="ECO:0007669"/>
    <property type="project" value="InterPro"/>
</dbReference>
<dbReference type="Proteomes" id="UP000799118">
    <property type="component" value="Unassembled WGS sequence"/>
</dbReference>
<protein>
    <recommendedName>
        <fullName evidence="3">Tc1-like transposase DDE domain-containing protein</fullName>
    </recommendedName>
</protein>
<dbReference type="OrthoDB" id="2266637at2759"/>
<reference evidence="1" key="1">
    <citation type="journal article" date="2019" name="Environ. Microbiol.">
        <title>Fungal ecological strategies reflected in gene transcription - a case study of two litter decomposers.</title>
        <authorList>
            <person name="Barbi F."/>
            <person name="Kohler A."/>
            <person name="Barry K."/>
            <person name="Baskaran P."/>
            <person name="Daum C."/>
            <person name="Fauchery L."/>
            <person name="Ihrmark K."/>
            <person name="Kuo A."/>
            <person name="LaButti K."/>
            <person name="Lipzen A."/>
            <person name="Morin E."/>
            <person name="Grigoriev I.V."/>
            <person name="Henrissat B."/>
            <person name="Lindahl B."/>
            <person name="Martin F."/>
        </authorList>
    </citation>
    <scope>NUCLEOTIDE SEQUENCE</scope>
    <source>
        <strain evidence="1">JB14</strain>
    </source>
</reference>
<dbReference type="AlphaFoldDB" id="A0A6A4GHF0"/>